<protein>
    <submittedName>
        <fullName evidence="2">Uncharacterized protein</fullName>
    </submittedName>
</protein>
<feature type="transmembrane region" description="Helical" evidence="1">
    <location>
        <begin position="7"/>
        <end position="28"/>
    </location>
</feature>
<keyword evidence="1" id="KW-1133">Transmembrane helix</keyword>
<sequence>MILKLRVVSILCLAWVTNWISLIASFRLNPVYSDQFLPLDLNNQNSIYATGGFPFKVYDYPRPPMGPGPEQSELPFVLNFVFWLVVIALVFWFFKGRSDNKNLVFVSTVAAFFSTLIGVGYLLLKFD</sequence>
<name>A0A0G1MMB8_9BACT</name>
<reference evidence="2 3" key="1">
    <citation type="journal article" date="2015" name="Nature">
        <title>rRNA introns, odd ribosomes, and small enigmatic genomes across a large radiation of phyla.</title>
        <authorList>
            <person name="Brown C.T."/>
            <person name="Hug L.A."/>
            <person name="Thomas B.C."/>
            <person name="Sharon I."/>
            <person name="Castelle C.J."/>
            <person name="Singh A."/>
            <person name="Wilkins M.J."/>
            <person name="Williams K.H."/>
            <person name="Banfield J.F."/>
        </authorList>
    </citation>
    <scope>NUCLEOTIDE SEQUENCE [LARGE SCALE GENOMIC DNA]</scope>
</reference>
<evidence type="ECO:0000256" key="1">
    <source>
        <dbReference type="SAM" id="Phobius"/>
    </source>
</evidence>
<evidence type="ECO:0000313" key="2">
    <source>
        <dbReference type="EMBL" id="KKU09252.1"/>
    </source>
</evidence>
<comment type="caution">
    <text evidence="2">The sequence shown here is derived from an EMBL/GenBank/DDBJ whole genome shotgun (WGS) entry which is preliminary data.</text>
</comment>
<organism evidence="2 3">
    <name type="scientific">Candidatus Uhrbacteria bacterium GW2011_GWE2_45_35</name>
    <dbReference type="NCBI Taxonomy" id="1618993"/>
    <lineage>
        <taxon>Bacteria</taxon>
        <taxon>Candidatus Uhriibacteriota</taxon>
    </lineage>
</organism>
<dbReference type="EMBL" id="LCKW01000001">
    <property type="protein sequence ID" value="KKU09252.1"/>
    <property type="molecule type" value="Genomic_DNA"/>
</dbReference>
<dbReference type="Proteomes" id="UP000034354">
    <property type="component" value="Unassembled WGS sequence"/>
</dbReference>
<feature type="transmembrane region" description="Helical" evidence="1">
    <location>
        <begin position="74"/>
        <end position="94"/>
    </location>
</feature>
<evidence type="ECO:0000313" key="3">
    <source>
        <dbReference type="Proteomes" id="UP000034354"/>
    </source>
</evidence>
<feature type="transmembrane region" description="Helical" evidence="1">
    <location>
        <begin position="103"/>
        <end position="124"/>
    </location>
</feature>
<accession>A0A0G1MMB8</accession>
<dbReference type="AlphaFoldDB" id="A0A0G1MMB8"/>
<keyword evidence="1" id="KW-0472">Membrane</keyword>
<keyword evidence="1" id="KW-0812">Transmembrane</keyword>
<gene>
    <name evidence="2" type="ORF">UX09_C0001G0046</name>
</gene>
<dbReference type="STRING" id="1618993.UX09_C0001G0046"/>
<proteinExistence type="predicted"/>